<proteinExistence type="inferred from homology"/>
<keyword evidence="5 6" id="KW-0472">Membrane</keyword>
<dbReference type="AlphaFoldDB" id="A0A8K0UG32"/>
<accession>A0A8K0UG32</accession>
<keyword evidence="9" id="KW-1185">Reference proteome</keyword>
<comment type="similarity">
    <text evidence="2">Belongs to the steroid 5-alpha reductase family.</text>
</comment>
<evidence type="ECO:0000259" key="7">
    <source>
        <dbReference type="Pfam" id="PF02544"/>
    </source>
</evidence>
<evidence type="ECO:0000256" key="5">
    <source>
        <dbReference type="ARBA" id="ARBA00023136"/>
    </source>
</evidence>
<evidence type="ECO:0000313" key="9">
    <source>
        <dbReference type="Proteomes" id="UP000813824"/>
    </source>
</evidence>
<feature type="transmembrane region" description="Helical" evidence="6">
    <location>
        <begin position="20"/>
        <end position="38"/>
    </location>
</feature>
<dbReference type="Proteomes" id="UP000813824">
    <property type="component" value="Unassembled WGS sequence"/>
</dbReference>
<dbReference type="PANTHER" id="PTHR10556:SF43">
    <property type="entry name" value="STEROID 5-ALPHA-REDUCTASE DET2"/>
    <property type="match status" value="1"/>
</dbReference>
<dbReference type="InterPro" id="IPR001104">
    <property type="entry name" value="3-oxo-5_a-steroid_4-DH_C"/>
</dbReference>
<dbReference type="OrthoDB" id="5788137at2759"/>
<feature type="transmembrane region" description="Helical" evidence="6">
    <location>
        <begin position="167"/>
        <end position="184"/>
    </location>
</feature>
<evidence type="ECO:0000256" key="1">
    <source>
        <dbReference type="ARBA" id="ARBA00004141"/>
    </source>
</evidence>
<organism evidence="8 9">
    <name type="scientific">Cristinia sonorae</name>
    <dbReference type="NCBI Taxonomy" id="1940300"/>
    <lineage>
        <taxon>Eukaryota</taxon>
        <taxon>Fungi</taxon>
        <taxon>Dikarya</taxon>
        <taxon>Basidiomycota</taxon>
        <taxon>Agaricomycotina</taxon>
        <taxon>Agaricomycetes</taxon>
        <taxon>Agaricomycetidae</taxon>
        <taxon>Agaricales</taxon>
        <taxon>Pleurotineae</taxon>
        <taxon>Stephanosporaceae</taxon>
        <taxon>Cristinia</taxon>
    </lineage>
</organism>
<dbReference type="GO" id="GO:0016020">
    <property type="term" value="C:membrane"/>
    <property type="evidence" value="ECO:0007669"/>
    <property type="project" value="UniProtKB-SubCell"/>
</dbReference>
<feature type="transmembrane region" description="Helical" evidence="6">
    <location>
        <begin position="59"/>
        <end position="77"/>
    </location>
</feature>
<name>A0A8K0UG32_9AGAR</name>
<protein>
    <submittedName>
        <fullName evidence="8">3-oxo-5-alpha-steroid 4-dehydrogenase-domain-containing protein</fullName>
    </submittedName>
</protein>
<dbReference type="Gene3D" id="1.20.120.1630">
    <property type="match status" value="1"/>
</dbReference>
<feature type="transmembrane region" description="Helical" evidence="6">
    <location>
        <begin position="127"/>
        <end position="147"/>
    </location>
</feature>
<dbReference type="PANTHER" id="PTHR10556">
    <property type="entry name" value="3-OXO-5-ALPHA-STEROID 4-DEHYDROGENASE"/>
    <property type="match status" value="1"/>
</dbReference>
<reference evidence="8" key="1">
    <citation type="journal article" date="2021" name="New Phytol.">
        <title>Evolutionary innovations through gain and loss of genes in the ectomycorrhizal Boletales.</title>
        <authorList>
            <person name="Wu G."/>
            <person name="Miyauchi S."/>
            <person name="Morin E."/>
            <person name="Kuo A."/>
            <person name="Drula E."/>
            <person name="Varga T."/>
            <person name="Kohler A."/>
            <person name="Feng B."/>
            <person name="Cao Y."/>
            <person name="Lipzen A."/>
            <person name="Daum C."/>
            <person name="Hundley H."/>
            <person name="Pangilinan J."/>
            <person name="Johnson J."/>
            <person name="Barry K."/>
            <person name="LaButti K."/>
            <person name="Ng V."/>
            <person name="Ahrendt S."/>
            <person name="Min B."/>
            <person name="Choi I.G."/>
            <person name="Park H."/>
            <person name="Plett J.M."/>
            <person name="Magnuson J."/>
            <person name="Spatafora J.W."/>
            <person name="Nagy L.G."/>
            <person name="Henrissat B."/>
            <person name="Grigoriev I.V."/>
            <person name="Yang Z.L."/>
            <person name="Xu J."/>
            <person name="Martin F.M."/>
        </authorList>
    </citation>
    <scope>NUCLEOTIDE SEQUENCE</scope>
    <source>
        <strain evidence="8">KKN 215</strain>
    </source>
</reference>
<gene>
    <name evidence="8" type="ORF">BXZ70DRAFT_1002140</name>
</gene>
<keyword evidence="3 6" id="KW-0812">Transmembrane</keyword>
<dbReference type="InterPro" id="IPR039357">
    <property type="entry name" value="SRD5A/TECR"/>
</dbReference>
<dbReference type="Pfam" id="PF02544">
    <property type="entry name" value="Steroid_dh"/>
    <property type="match status" value="1"/>
</dbReference>
<dbReference type="EMBL" id="JAEVFJ010000040">
    <property type="protein sequence ID" value="KAH8087831.1"/>
    <property type="molecule type" value="Genomic_DNA"/>
</dbReference>
<evidence type="ECO:0000256" key="2">
    <source>
        <dbReference type="ARBA" id="ARBA00007742"/>
    </source>
</evidence>
<evidence type="ECO:0000256" key="6">
    <source>
        <dbReference type="SAM" id="Phobius"/>
    </source>
</evidence>
<dbReference type="PROSITE" id="PS50244">
    <property type="entry name" value="S5A_REDUCTASE"/>
    <property type="match status" value="1"/>
</dbReference>
<comment type="caution">
    <text evidence="8">The sequence shown here is derived from an EMBL/GenBank/DDBJ whole genome shotgun (WGS) entry which is preliminary data.</text>
</comment>
<evidence type="ECO:0000256" key="3">
    <source>
        <dbReference type="ARBA" id="ARBA00022692"/>
    </source>
</evidence>
<dbReference type="GO" id="GO:0006629">
    <property type="term" value="P:lipid metabolic process"/>
    <property type="evidence" value="ECO:0007669"/>
    <property type="project" value="InterPro"/>
</dbReference>
<comment type="subcellular location">
    <subcellularLocation>
        <location evidence="1">Membrane</location>
        <topology evidence="1">Multi-pass membrane protein</topology>
    </subcellularLocation>
</comment>
<dbReference type="GO" id="GO:0016627">
    <property type="term" value="F:oxidoreductase activity, acting on the CH-CH group of donors"/>
    <property type="evidence" value="ECO:0007669"/>
    <property type="project" value="InterPro"/>
</dbReference>
<evidence type="ECO:0000313" key="8">
    <source>
        <dbReference type="EMBL" id="KAH8087831.1"/>
    </source>
</evidence>
<keyword evidence="4 6" id="KW-1133">Transmembrane helix</keyword>
<feature type="domain" description="3-oxo-5-alpha-steroid 4-dehydrogenase C-terminal" evidence="7">
    <location>
        <begin position="128"/>
        <end position="305"/>
    </location>
</feature>
<evidence type="ECO:0000256" key="4">
    <source>
        <dbReference type="ARBA" id="ARBA00022989"/>
    </source>
</evidence>
<sequence length="305" mass="34733">MKVFHNVMQATGLYEVIRKWFTILVPTAIAPITMFIDAPFGRFTPQSDWQRMFLIDGRVSWILMESVAFPIFGYAFLKSPLSATNFDSAPPLTLSHPPTLLAALYIIHYLNRAIISPLRSPSRSKAHIVVPLSAVGFHMANAFLMGAYLSSPQADTYLHGAFQRPRFWIGLAVWTVGFVGNIVHDEVLLNIRRNAKVKGKAKEEDNNGKDKQEHYAIPHGYLYKYISFPNYFCEWVEWLAFAVAAAPTPAFTSTAALLASIEPPYIFLTSEIFLMMPRAWRGHLWYKKRFPDYPKERKAAIPFLL</sequence>